<name>C0CXH4_9FIRM</name>
<dbReference type="InterPro" id="IPR018461">
    <property type="entry name" value="Na/H_Antiport_NhaC-like_C"/>
</dbReference>
<feature type="transmembrane region" description="Helical" evidence="9">
    <location>
        <begin position="82"/>
        <end position="103"/>
    </location>
</feature>
<keyword evidence="3" id="KW-0050">Antiport</keyword>
<dbReference type="GO" id="GO:0015297">
    <property type="term" value="F:antiporter activity"/>
    <property type="evidence" value="ECO:0007669"/>
    <property type="project" value="UniProtKB-KW"/>
</dbReference>
<evidence type="ECO:0000256" key="3">
    <source>
        <dbReference type="ARBA" id="ARBA00022449"/>
    </source>
</evidence>
<feature type="transmembrane region" description="Helical" evidence="9">
    <location>
        <begin position="12"/>
        <end position="37"/>
    </location>
</feature>
<accession>C0CXH4</accession>
<dbReference type="HOGENOM" id="CLU_043525_0_0_9"/>
<feature type="domain" description="Na+/H+ antiporter NhaC-like C-terminal" evidence="10">
    <location>
        <begin position="17"/>
        <end position="222"/>
    </location>
</feature>
<proteinExistence type="inferred from homology"/>
<dbReference type="GO" id="GO:0005886">
    <property type="term" value="C:plasma membrane"/>
    <property type="evidence" value="ECO:0007669"/>
    <property type="project" value="UniProtKB-SubCell"/>
</dbReference>
<keyword evidence="2" id="KW-0813">Transport</keyword>
<keyword evidence="4" id="KW-1003">Cell membrane</keyword>
<keyword evidence="12" id="KW-1185">Reference proteome</keyword>
<keyword evidence="6 9" id="KW-1133">Transmembrane helix</keyword>
<evidence type="ECO:0000313" key="12">
    <source>
        <dbReference type="Proteomes" id="UP000004756"/>
    </source>
</evidence>
<evidence type="ECO:0000256" key="1">
    <source>
        <dbReference type="ARBA" id="ARBA00004651"/>
    </source>
</evidence>
<evidence type="ECO:0000256" key="2">
    <source>
        <dbReference type="ARBA" id="ARBA00022448"/>
    </source>
</evidence>
<sequence>MSMDDGRRKYGAMAFLPLVVFLVIYVGCGITFTLMGAESPFGMFPRHVAILVGIGVALLLAPEIKISEKLDVFCQGMGNSGVMMTILIYLMAGGFQGAAAAMGGKESVINLSLSVLPVSVLIPGVFLMCCLISTAIGTSMGTIAAMAPVAIGVAQGAGLNLAAVSAAVIGGAYFGDNLSMISDTTISAAQGCGSEMRDKFRMNFFIALPAALAALVLYGIVGGGGQGAIQAGPFDVIRVLPYVAVLATAVMGLNVAVVLFLGILLTGVIGLAQGTVGFFTWIQAVGDGMSDMFSISMVAAMISGIIGLVRYYGGAEWLVGAITARIRNRRQAEYGIGLMSGLLSAAMVNNTIGIIVTCPMAKEIGGKYRIAPKRLASLVDIFACAFLAVMPHDGGMLIVTELAGVSPLSVIKYSFYIFGILISTCATIQLGLMRTEEEKRG</sequence>
<evidence type="ECO:0000256" key="6">
    <source>
        <dbReference type="ARBA" id="ARBA00022989"/>
    </source>
</evidence>
<reference evidence="11 12" key="1">
    <citation type="submission" date="2009-02" db="EMBL/GenBank/DDBJ databases">
        <title>Draft genome sequence of Clostridium asparagiforme (DSM 15981).</title>
        <authorList>
            <person name="Sudarsanam P."/>
            <person name="Ley R."/>
            <person name="Guruge J."/>
            <person name="Turnbaugh P.J."/>
            <person name="Mahowald M."/>
            <person name="Liep D."/>
            <person name="Gordon J."/>
        </authorList>
    </citation>
    <scope>NUCLEOTIDE SEQUENCE [LARGE SCALE GENOMIC DNA]</scope>
    <source>
        <strain evidence="11 12">DSM 15981</strain>
    </source>
</reference>
<feature type="domain" description="Na+/H+ antiporter NhaC-like C-terminal" evidence="10">
    <location>
        <begin position="244"/>
        <end position="432"/>
    </location>
</feature>
<dbReference type="InterPro" id="IPR052180">
    <property type="entry name" value="NhaC_Na-H+_Antiporter"/>
</dbReference>
<evidence type="ECO:0000256" key="5">
    <source>
        <dbReference type="ARBA" id="ARBA00022692"/>
    </source>
</evidence>
<dbReference type="PANTHER" id="PTHR33451:SF5">
    <property type="entry name" value="NA+_H+ ANTIPORTER"/>
    <property type="match status" value="1"/>
</dbReference>
<keyword evidence="7 9" id="KW-0472">Membrane</keyword>
<feature type="transmembrane region" description="Helical" evidence="9">
    <location>
        <begin position="293"/>
        <end position="314"/>
    </location>
</feature>
<evidence type="ECO:0000256" key="8">
    <source>
        <dbReference type="ARBA" id="ARBA00038435"/>
    </source>
</evidence>
<feature type="transmembrane region" description="Helical" evidence="9">
    <location>
        <begin position="236"/>
        <end position="253"/>
    </location>
</feature>
<evidence type="ECO:0000259" key="10">
    <source>
        <dbReference type="Pfam" id="PF03553"/>
    </source>
</evidence>
<feature type="transmembrane region" description="Helical" evidence="9">
    <location>
        <begin position="413"/>
        <end position="432"/>
    </location>
</feature>
<comment type="subcellular location">
    <subcellularLocation>
        <location evidence="1">Cell membrane</location>
        <topology evidence="1">Multi-pass membrane protein</topology>
    </subcellularLocation>
</comment>
<dbReference type="PANTHER" id="PTHR33451">
    <property type="entry name" value="MALATE-2H(+)/NA(+)-LACTATE ANTIPORTER"/>
    <property type="match status" value="1"/>
</dbReference>
<feature type="transmembrane region" description="Helical" evidence="9">
    <location>
        <begin position="115"/>
        <end position="137"/>
    </location>
</feature>
<protein>
    <submittedName>
        <fullName evidence="11">Na+/H+ antiporter family protein</fullName>
    </submittedName>
</protein>
<evidence type="ECO:0000256" key="4">
    <source>
        <dbReference type="ARBA" id="ARBA00022475"/>
    </source>
</evidence>
<comment type="caution">
    <text evidence="11">The sequence shown here is derived from an EMBL/GenBank/DDBJ whole genome shotgun (WGS) entry which is preliminary data.</text>
</comment>
<dbReference type="Pfam" id="PF03553">
    <property type="entry name" value="Na_H_antiporter"/>
    <property type="match status" value="2"/>
</dbReference>
<dbReference type="EMBL" id="ACCJ01000084">
    <property type="protein sequence ID" value="EEG56214.1"/>
    <property type="molecule type" value="Genomic_DNA"/>
</dbReference>
<evidence type="ECO:0000313" key="11">
    <source>
        <dbReference type="EMBL" id="EEG56214.1"/>
    </source>
</evidence>
<dbReference type="AlphaFoldDB" id="C0CXH4"/>
<comment type="similarity">
    <text evidence="8">Belongs to the NhaC Na(+)/H(+) (TC 2.A.35) antiporter family.</text>
</comment>
<feature type="transmembrane region" description="Helical" evidence="9">
    <location>
        <begin position="334"/>
        <end position="355"/>
    </location>
</feature>
<gene>
    <name evidence="11" type="ORF">CLOSTASPAR_01695</name>
</gene>
<organism evidence="11 12">
    <name type="scientific">[Clostridium] asparagiforme DSM 15981</name>
    <dbReference type="NCBI Taxonomy" id="518636"/>
    <lineage>
        <taxon>Bacteria</taxon>
        <taxon>Bacillati</taxon>
        <taxon>Bacillota</taxon>
        <taxon>Clostridia</taxon>
        <taxon>Lachnospirales</taxon>
        <taxon>Lachnospiraceae</taxon>
        <taxon>Enterocloster</taxon>
    </lineage>
</organism>
<evidence type="ECO:0000256" key="7">
    <source>
        <dbReference type="ARBA" id="ARBA00023136"/>
    </source>
</evidence>
<feature type="transmembrane region" description="Helical" evidence="9">
    <location>
        <begin position="43"/>
        <end position="61"/>
    </location>
</feature>
<keyword evidence="5 9" id="KW-0812">Transmembrane</keyword>
<feature type="transmembrane region" description="Helical" evidence="9">
    <location>
        <begin position="204"/>
        <end position="224"/>
    </location>
</feature>
<evidence type="ECO:0000256" key="9">
    <source>
        <dbReference type="SAM" id="Phobius"/>
    </source>
</evidence>
<dbReference type="Proteomes" id="UP000004756">
    <property type="component" value="Unassembled WGS sequence"/>
</dbReference>
<feature type="transmembrane region" description="Helical" evidence="9">
    <location>
        <begin position="259"/>
        <end position="281"/>
    </location>
</feature>